<name>F7QX59_9LACO</name>
<dbReference type="AlphaFoldDB" id="F7QX59"/>
<evidence type="ECO:0000313" key="1">
    <source>
        <dbReference type="EMBL" id="EGM53620.1"/>
    </source>
</evidence>
<gene>
    <name evidence="1" type="ORF">LRU_00013</name>
</gene>
<sequence>MEKKSRFPFALNEVPNKCGRLATDFVRHFFNFDTQEIILFAKCSTY</sequence>
<dbReference type="EMBL" id="AFOJ01000001">
    <property type="protein sequence ID" value="EGM53620.1"/>
    <property type="molecule type" value="Genomic_DNA"/>
</dbReference>
<dbReference type="Proteomes" id="UP000002971">
    <property type="component" value="Unassembled WGS sequence"/>
</dbReference>
<evidence type="ECO:0000313" key="2">
    <source>
        <dbReference type="Proteomes" id="UP000002971"/>
    </source>
</evidence>
<organism evidence="1 2">
    <name type="scientific">Ligilactobacillus ruminis SPM0211</name>
    <dbReference type="NCBI Taxonomy" id="1040964"/>
    <lineage>
        <taxon>Bacteria</taxon>
        <taxon>Bacillati</taxon>
        <taxon>Bacillota</taxon>
        <taxon>Bacilli</taxon>
        <taxon>Lactobacillales</taxon>
        <taxon>Lactobacillaceae</taxon>
        <taxon>Ligilactobacillus</taxon>
    </lineage>
</organism>
<proteinExistence type="predicted"/>
<protein>
    <recommendedName>
        <fullName evidence="3">Pseudouridylate synthase</fullName>
    </recommendedName>
</protein>
<comment type="caution">
    <text evidence="1">The sequence shown here is derived from an EMBL/GenBank/DDBJ whole genome shotgun (WGS) entry which is preliminary data.</text>
</comment>
<evidence type="ECO:0008006" key="3">
    <source>
        <dbReference type="Google" id="ProtNLM"/>
    </source>
</evidence>
<reference evidence="1 2" key="1">
    <citation type="journal article" date="2011" name="J. Bacteriol.">
        <title>Genome Sequence of Lactobacillus ruminis SPM0211, Isolated from a Fecal Sample from a Healthy Korean.</title>
        <authorList>
            <person name="Lee S."/>
            <person name="Cho Y.J."/>
            <person name="Lee A.H."/>
            <person name="Chun J."/>
            <person name="Ha N.J."/>
            <person name="Ko G."/>
        </authorList>
    </citation>
    <scope>NUCLEOTIDE SEQUENCE [LARGE SCALE GENOMIC DNA]</scope>
    <source>
        <strain evidence="1 2">SPM0211</strain>
    </source>
</reference>
<accession>F7QX59</accession>